<evidence type="ECO:0000313" key="2">
    <source>
        <dbReference type="Proteomes" id="UP000637002"/>
    </source>
</evidence>
<gene>
    <name evidence="1" type="ORF">GCM10010994_03470</name>
</gene>
<keyword evidence="2" id="KW-1185">Reference proteome</keyword>
<dbReference type="RefSeq" id="WP_188607394.1">
    <property type="nucleotide sequence ID" value="NZ_BMGG01000001.1"/>
</dbReference>
<dbReference type="Proteomes" id="UP000637002">
    <property type="component" value="Unassembled WGS sequence"/>
</dbReference>
<accession>A0A916X7T6</accession>
<dbReference type="EMBL" id="BMGG01000001">
    <property type="protein sequence ID" value="GGC47602.1"/>
    <property type="molecule type" value="Genomic_DNA"/>
</dbReference>
<protein>
    <submittedName>
        <fullName evidence="1">Uncharacterized protein</fullName>
    </submittedName>
</protein>
<dbReference type="AlphaFoldDB" id="A0A916X7T6"/>
<sequence>MLRGLLFPLFGAFLASRSASGRHSRLTSAILALLAARLGRAGPGGLAGLLLGFLVQGWRGGDWHDVATTRRESQRRM</sequence>
<proteinExistence type="predicted"/>
<evidence type="ECO:0000313" key="1">
    <source>
        <dbReference type="EMBL" id="GGC47602.1"/>
    </source>
</evidence>
<name>A0A916X7T6_9HYPH</name>
<reference evidence="1" key="1">
    <citation type="journal article" date="2014" name="Int. J. Syst. Evol. Microbiol.">
        <title>Complete genome sequence of Corynebacterium casei LMG S-19264T (=DSM 44701T), isolated from a smear-ripened cheese.</title>
        <authorList>
            <consortium name="US DOE Joint Genome Institute (JGI-PGF)"/>
            <person name="Walter F."/>
            <person name="Albersmeier A."/>
            <person name="Kalinowski J."/>
            <person name="Ruckert C."/>
        </authorList>
    </citation>
    <scope>NUCLEOTIDE SEQUENCE</scope>
    <source>
        <strain evidence="1">CGMCC 1.12919</strain>
    </source>
</reference>
<organism evidence="1 2">
    <name type="scientific">Chelatococcus reniformis</name>
    <dbReference type="NCBI Taxonomy" id="1494448"/>
    <lineage>
        <taxon>Bacteria</taxon>
        <taxon>Pseudomonadati</taxon>
        <taxon>Pseudomonadota</taxon>
        <taxon>Alphaproteobacteria</taxon>
        <taxon>Hyphomicrobiales</taxon>
        <taxon>Chelatococcaceae</taxon>
        <taxon>Chelatococcus</taxon>
    </lineage>
</organism>
<comment type="caution">
    <text evidence="1">The sequence shown here is derived from an EMBL/GenBank/DDBJ whole genome shotgun (WGS) entry which is preliminary data.</text>
</comment>
<reference evidence="1" key="2">
    <citation type="submission" date="2020-09" db="EMBL/GenBank/DDBJ databases">
        <authorList>
            <person name="Sun Q."/>
            <person name="Zhou Y."/>
        </authorList>
    </citation>
    <scope>NUCLEOTIDE SEQUENCE</scope>
    <source>
        <strain evidence="1">CGMCC 1.12919</strain>
    </source>
</reference>